<sequence length="121" mass="13469">MIKFISLIILFIFLVVFVTQTSTIKFTSPIGKNALQNTNTKIITNSNLTEFMKPSVNPISDMYYRVGNVVINPKTWIIGYSRVDIVNGAVSPNPPETGLQSIGFGIKEYIINPLLESKSNE</sequence>
<reference evidence="2" key="1">
    <citation type="submission" date="2007-10" db="EMBL/GenBank/DDBJ databases">
        <title>Genome sequence of Campylobacter concisus 13826 isolated from human feces.</title>
        <authorList>
            <person name="Fouts D.E."/>
            <person name="Mongodin E.F."/>
            <person name="Puiu D."/>
            <person name="Sebastian Y."/>
            <person name="Miller W.G."/>
            <person name="Mandrell R.E."/>
            <person name="On S."/>
            <person name="Nelson K.E."/>
        </authorList>
    </citation>
    <scope>NUCLEOTIDE SEQUENCE [LARGE SCALE GENOMIC DNA]</scope>
    <source>
        <strain evidence="2">13826</strain>
    </source>
</reference>
<dbReference type="AlphaFoldDB" id="A7ZBH0"/>
<gene>
    <name evidence="1" type="ORF">CCC13826_2222</name>
</gene>
<dbReference type="HOGENOM" id="CLU_2033771_0_0_7"/>
<evidence type="ECO:0000313" key="1">
    <source>
        <dbReference type="EMBL" id="EAT97919.2"/>
    </source>
</evidence>
<name>A7ZBH0_CAMC1</name>
<dbReference type="KEGG" id="cco:CCC13826_2222"/>
<dbReference type="STRING" id="360104.CCC13826_2222"/>
<protein>
    <submittedName>
        <fullName evidence="1">Uncharacterized protein</fullName>
    </submittedName>
</protein>
<accession>A7ZBH0</accession>
<evidence type="ECO:0000313" key="2">
    <source>
        <dbReference type="Proteomes" id="UP000001121"/>
    </source>
</evidence>
<organism evidence="1 2">
    <name type="scientific">Campylobacter concisus (strain 13826)</name>
    <dbReference type="NCBI Taxonomy" id="360104"/>
    <lineage>
        <taxon>Bacteria</taxon>
        <taxon>Pseudomonadati</taxon>
        <taxon>Campylobacterota</taxon>
        <taxon>Epsilonproteobacteria</taxon>
        <taxon>Campylobacterales</taxon>
        <taxon>Campylobacteraceae</taxon>
        <taxon>Campylobacter</taxon>
    </lineage>
</organism>
<proteinExistence type="predicted"/>
<dbReference type="Proteomes" id="UP000001121">
    <property type="component" value="Chromosome"/>
</dbReference>
<dbReference type="EMBL" id="CP000792">
    <property type="protein sequence ID" value="EAT97919.2"/>
    <property type="molecule type" value="Genomic_DNA"/>
</dbReference>
<dbReference type="RefSeq" id="WP_012001144.1">
    <property type="nucleotide sequence ID" value="NC_009802.2"/>
</dbReference>